<keyword evidence="2" id="KW-1185">Reference proteome</keyword>
<sequence length="395" mass="44618">MPSMKSTGNICCIHLLLRFLELLTQLRFSSIHDIFMFGSSRKKPNIPQADLAHAPAFIALSRPLVAQMDVSGVTNTGSNTIDIDNDNDVEIDDDPILGNNEEDEPEKTRSKAKNSSFVWDHFTRKPKPKVLPPGYKQKATCNYCGTEFGCNSDYNGTSSMRTHLVRRCKEYELSDAFVKKHGGDKRQKTLGEDVVSLVDHDNAIENVLEGDIVDGGSERGRDKGKGRGRELGTPTSEDWNVVQMYVEILRTFYIVTERLSSSLYVTCNTFYKEVTTIKNAIAKLELSDDPKLLLLAKGMHLKFDKEVESKVVEMKEGMKKIYNWYEKRTLEHEEAEASNVEISKNKEKNGKWSMDLSETLDSEFDQHMEEETNMMKDGAAKDMEGAAACWTVNNV</sequence>
<proteinExistence type="predicted"/>
<reference evidence="1 2" key="1">
    <citation type="journal article" date="2021" name="Hortic Res">
        <title>High-quality reference genome and annotation aids understanding of berry development for evergreen blueberry (Vaccinium darrowii).</title>
        <authorList>
            <person name="Yu J."/>
            <person name="Hulse-Kemp A.M."/>
            <person name="Babiker E."/>
            <person name="Staton M."/>
        </authorList>
    </citation>
    <scope>NUCLEOTIDE SEQUENCE [LARGE SCALE GENOMIC DNA]</scope>
    <source>
        <strain evidence="2">cv. NJ 8807/NJ 8810</strain>
        <tissue evidence="1">Young leaf</tissue>
    </source>
</reference>
<dbReference type="Proteomes" id="UP000828048">
    <property type="component" value="Chromosome 11"/>
</dbReference>
<organism evidence="1 2">
    <name type="scientific">Vaccinium darrowii</name>
    <dbReference type="NCBI Taxonomy" id="229202"/>
    <lineage>
        <taxon>Eukaryota</taxon>
        <taxon>Viridiplantae</taxon>
        <taxon>Streptophyta</taxon>
        <taxon>Embryophyta</taxon>
        <taxon>Tracheophyta</taxon>
        <taxon>Spermatophyta</taxon>
        <taxon>Magnoliopsida</taxon>
        <taxon>eudicotyledons</taxon>
        <taxon>Gunneridae</taxon>
        <taxon>Pentapetalae</taxon>
        <taxon>asterids</taxon>
        <taxon>Ericales</taxon>
        <taxon>Ericaceae</taxon>
        <taxon>Vaccinioideae</taxon>
        <taxon>Vaccinieae</taxon>
        <taxon>Vaccinium</taxon>
    </lineage>
</organism>
<protein>
    <submittedName>
        <fullName evidence="1">Uncharacterized protein</fullName>
    </submittedName>
</protein>
<name>A0ACB7YIV6_9ERIC</name>
<dbReference type="EMBL" id="CM037161">
    <property type="protein sequence ID" value="KAH7853358.1"/>
    <property type="molecule type" value="Genomic_DNA"/>
</dbReference>
<evidence type="ECO:0000313" key="2">
    <source>
        <dbReference type="Proteomes" id="UP000828048"/>
    </source>
</evidence>
<evidence type="ECO:0000313" key="1">
    <source>
        <dbReference type="EMBL" id="KAH7853358.1"/>
    </source>
</evidence>
<comment type="caution">
    <text evidence="1">The sequence shown here is derived from an EMBL/GenBank/DDBJ whole genome shotgun (WGS) entry which is preliminary data.</text>
</comment>
<gene>
    <name evidence="1" type="ORF">Vadar_001507</name>
</gene>
<accession>A0ACB7YIV6</accession>